<evidence type="ECO:0000313" key="3">
    <source>
        <dbReference type="Proteomes" id="UP000239706"/>
    </source>
</evidence>
<dbReference type="Gene3D" id="2.60.320.10">
    <property type="entry name" value="N-utilization substance G protein NusG, insert domain"/>
    <property type="match status" value="1"/>
</dbReference>
<reference evidence="2 3" key="1">
    <citation type="submission" date="2018-03" db="EMBL/GenBank/DDBJ databases">
        <title>Genome sequence of Clostridium liquoris DSM 100320.</title>
        <authorList>
            <person name="Poehlein A."/>
            <person name="Daniel R."/>
        </authorList>
    </citation>
    <scope>NUCLEOTIDE SEQUENCE [LARGE SCALE GENOMIC DNA]</scope>
    <source>
        <strain evidence="2 3">DSM 100320</strain>
    </source>
</reference>
<dbReference type="InterPro" id="IPR038690">
    <property type="entry name" value="NusG_2_sf"/>
</dbReference>
<gene>
    <name evidence="2" type="ORF">CLLI_18940</name>
</gene>
<feature type="transmembrane region" description="Helical" evidence="1">
    <location>
        <begin position="7"/>
        <end position="26"/>
    </location>
</feature>
<dbReference type="RefSeq" id="WP_106063974.1">
    <property type="nucleotide sequence ID" value="NZ_PVXO01000051.1"/>
</dbReference>
<evidence type="ECO:0000313" key="2">
    <source>
        <dbReference type="EMBL" id="PRR78130.1"/>
    </source>
</evidence>
<accession>A0A2T0B2K6</accession>
<keyword evidence="1" id="KW-1133">Transmembrane helix</keyword>
<protein>
    <submittedName>
        <fullName evidence="2">Uncharacterized protein</fullName>
    </submittedName>
</protein>
<dbReference type="Proteomes" id="UP000239706">
    <property type="component" value="Unassembled WGS sequence"/>
</dbReference>
<organism evidence="2 3">
    <name type="scientific">Clostridium liquoris</name>
    <dbReference type="NCBI Taxonomy" id="1289519"/>
    <lineage>
        <taxon>Bacteria</taxon>
        <taxon>Bacillati</taxon>
        <taxon>Bacillota</taxon>
        <taxon>Clostridia</taxon>
        <taxon>Eubacteriales</taxon>
        <taxon>Clostridiaceae</taxon>
        <taxon>Clostridium</taxon>
    </lineage>
</organism>
<evidence type="ECO:0000256" key="1">
    <source>
        <dbReference type="SAM" id="Phobius"/>
    </source>
</evidence>
<keyword evidence="1" id="KW-0812">Transmembrane</keyword>
<keyword evidence="3" id="KW-1185">Reference proteome</keyword>
<sequence length="129" mass="14277">MKKGDKVILIVILVVIILGFSGTFIYKNYMKSSDKIAVIKQDGNVLKRINLTKLTSSTEMTIKTKNGHFNKIVIEKDKIRILDADCPDKVCVKTGTISQPGDSIVCLPHKLIITIEGDKTHSEVDATAY</sequence>
<dbReference type="OrthoDB" id="47603at2"/>
<dbReference type="Pfam" id="PF07009">
    <property type="entry name" value="NusG_II"/>
    <property type="match status" value="1"/>
</dbReference>
<name>A0A2T0B2K6_9CLOT</name>
<keyword evidence="1" id="KW-0472">Membrane</keyword>
<dbReference type="AlphaFoldDB" id="A0A2T0B2K6"/>
<dbReference type="CDD" id="cd09911">
    <property type="entry name" value="Lin0431_like"/>
    <property type="match status" value="1"/>
</dbReference>
<dbReference type="EMBL" id="PVXO01000051">
    <property type="protein sequence ID" value="PRR78130.1"/>
    <property type="molecule type" value="Genomic_DNA"/>
</dbReference>
<comment type="caution">
    <text evidence="2">The sequence shown here is derived from an EMBL/GenBank/DDBJ whole genome shotgun (WGS) entry which is preliminary data.</text>
</comment>
<proteinExistence type="predicted"/>